<accession>A0AA39PJY1</accession>
<gene>
    <name evidence="1" type="ORF">IW261DRAFT_1416846</name>
</gene>
<dbReference type="Proteomes" id="UP001175227">
    <property type="component" value="Unassembled WGS sequence"/>
</dbReference>
<protein>
    <submittedName>
        <fullName evidence="1">Uncharacterized protein</fullName>
    </submittedName>
</protein>
<name>A0AA39PJY1_9AGAR</name>
<reference evidence="1" key="1">
    <citation type="submission" date="2023-06" db="EMBL/GenBank/DDBJ databases">
        <authorList>
            <consortium name="Lawrence Berkeley National Laboratory"/>
            <person name="Ahrendt S."/>
            <person name="Sahu N."/>
            <person name="Indic B."/>
            <person name="Wong-Bajracharya J."/>
            <person name="Merenyi Z."/>
            <person name="Ke H.-M."/>
            <person name="Monk M."/>
            <person name="Kocsube S."/>
            <person name="Drula E."/>
            <person name="Lipzen A."/>
            <person name="Balint B."/>
            <person name="Henrissat B."/>
            <person name="Andreopoulos B."/>
            <person name="Martin F.M."/>
            <person name="Harder C.B."/>
            <person name="Rigling D."/>
            <person name="Ford K.L."/>
            <person name="Foster G.D."/>
            <person name="Pangilinan J."/>
            <person name="Papanicolaou A."/>
            <person name="Barry K."/>
            <person name="LaButti K."/>
            <person name="Viragh M."/>
            <person name="Koriabine M."/>
            <person name="Yan M."/>
            <person name="Riley R."/>
            <person name="Champramary S."/>
            <person name="Plett K.L."/>
            <person name="Tsai I.J."/>
            <person name="Slot J."/>
            <person name="Sipos G."/>
            <person name="Plett J."/>
            <person name="Nagy L.G."/>
            <person name="Grigoriev I.V."/>
        </authorList>
    </citation>
    <scope>NUCLEOTIDE SEQUENCE</scope>
    <source>
        <strain evidence="1">ICMP 16352</strain>
    </source>
</reference>
<evidence type="ECO:0000313" key="1">
    <source>
        <dbReference type="EMBL" id="KAK0484954.1"/>
    </source>
</evidence>
<keyword evidence="2" id="KW-1185">Reference proteome</keyword>
<sequence>MHYLRNEARAKNSSSLMKRDMTLSDIFDYFNENVITGVGPHGKAMYHHRWAVRGTFVITYDVRVGGNVRSSDATKLLREYLDVADEETVTCKADRVLGSRRTIWTISSSEG</sequence>
<proteinExistence type="predicted"/>
<comment type="caution">
    <text evidence="1">The sequence shown here is derived from an EMBL/GenBank/DDBJ whole genome shotgun (WGS) entry which is preliminary data.</text>
</comment>
<organism evidence="1 2">
    <name type="scientific">Armillaria novae-zelandiae</name>
    <dbReference type="NCBI Taxonomy" id="153914"/>
    <lineage>
        <taxon>Eukaryota</taxon>
        <taxon>Fungi</taxon>
        <taxon>Dikarya</taxon>
        <taxon>Basidiomycota</taxon>
        <taxon>Agaricomycotina</taxon>
        <taxon>Agaricomycetes</taxon>
        <taxon>Agaricomycetidae</taxon>
        <taxon>Agaricales</taxon>
        <taxon>Marasmiineae</taxon>
        <taxon>Physalacriaceae</taxon>
        <taxon>Armillaria</taxon>
    </lineage>
</organism>
<dbReference type="AlphaFoldDB" id="A0AA39PJY1"/>
<evidence type="ECO:0000313" key="2">
    <source>
        <dbReference type="Proteomes" id="UP001175227"/>
    </source>
</evidence>
<dbReference type="EMBL" id="JAUEPR010000005">
    <property type="protein sequence ID" value="KAK0484954.1"/>
    <property type="molecule type" value="Genomic_DNA"/>
</dbReference>